<accession>A0A380RV25</accession>
<dbReference type="SUPFAM" id="SSF52540">
    <property type="entry name" value="P-loop containing nucleoside triphosphate hydrolases"/>
    <property type="match status" value="1"/>
</dbReference>
<dbReference type="AlphaFoldDB" id="A0A380RV25"/>
<dbReference type="PANTHER" id="PTHR43581:SF2">
    <property type="entry name" value="EXCINUCLEASE ATPASE SUBUNIT"/>
    <property type="match status" value="1"/>
</dbReference>
<dbReference type="Pfam" id="PF13175">
    <property type="entry name" value="AAA_15"/>
    <property type="match status" value="1"/>
</dbReference>
<dbReference type="Gene3D" id="3.40.50.300">
    <property type="entry name" value="P-loop containing nucleotide triphosphate hydrolases"/>
    <property type="match status" value="1"/>
</dbReference>
<gene>
    <name evidence="2" type="ORF">SAMN05661053_0494</name>
</gene>
<organism evidence="2 3">
    <name type="scientific">Fibrobacter succinogenes</name>
    <name type="common">Bacteroides succinogenes</name>
    <dbReference type="NCBI Taxonomy" id="833"/>
    <lineage>
        <taxon>Bacteria</taxon>
        <taxon>Pseudomonadati</taxon>
        <taxon>Fibrobacterota</taxon>
        <taxon>Fibrobacteria</taxon>
        <taxon>Fibrobacterales</taxon>
        <taxon>Fibrobacteraceae</taxon>
        <taxon>Fibrobacter</taxon>
    </lineage>
</organism>
<dbReference type="InterPro" id="IPR027417">
    <property type="entry name" value="P-loop_NTPase"/>
</dbReference>
<sequence>MQKLTIKNFGPIKSASLDFKRVNVLIGPQSSGKSTILKIASFCNWVEKKIQLTQVPGDWMNPDVVRDQLITFHKLDDYALPGAEIYYKSDTLQFEIKFDKNLLIGIHFEWTNKRWSFKRTKNTYIPAERNIVASIPNWLDVNFDKFNNIRNYMAEWDVARKNFDRNHKLDILDMGVSYFYNDADKSDHVAMNGKQLKFSNASSGLQSLIPQYALLSYLFDISLMSEPASLRKMQTDLMLKDIIEQDSKLKKMGIADNYLKNCGVKVFLEEPEQNLFPKAQYGLVKWFARELNGNFCNTLFVSTHSPYILSALNNLIQAYDSAIKCDVARRKVEKIVGQSDFINFEDVRVYGVNNGRVKSLLDRENRLIAQSFLDSASVDISNEFSQLLEV</sequence>
<reference evidence="2 3" key="1">
    <citation type="submission" date="2017-08" db="EMBL/GenBank/DDBJ databases">
        <authorList>
            <person name="de Groot N.N."/>
        </authorList>
    </citation>
    <scope>NUCLEOTIDE SEQUENCE [LARGE SCALE GENOMIC DNA]</scope>
    <source>
        <strain evidence="2 3">HM2</strain>
    </source>
</reference>
<evidence type="ECO:0000313" key="3">
    <source>
        <dbReference type="Proteomes" id="UP000255423"/>
    </source>
</evidence>
<proteinExistence type="predicted"/>
<dbReference type="PANTHER" id="PTHR43581">
    <property type="entry name" value="ATP/GTP PHOSPHATASE"/>
    <property type="match status" value="1"/>
</dbReference>
<dbReference type="Proteomes" id="UP000255423">
    <property type="component" value="Unassembled WGS sequence"/>
</dbReference>
<dbReference type="InterPro" id="IPR041685">
    <property type="entry name" value="AAA_GajA/Old/RecF-like"/>
</dbReference>
<dbReference type="EMBL" id="UHJL01000001">
    <property type="protein sequence ID" value="SUQ19264.1"/>
    <property type="molecule type" value="Genomic_DNA"/>
</dbReference>
<protein>
    <submittedName>
        <fullName evidence="2">AAA domain-containing protein, putative AbiEii toxin, Type IV TA system</fullName>
    </submittedName>
</protein>
<name>A0A380RV25_FIBSU</name>
<evidence type="ECO:0000259" key="1">
    <source>
        <dbReference type="Pfam" id="PF13175"/>
    </source>
</evidence>
<dbReference type="RefSeq" id="WP_109571969.1">
    <property type="nucleotide sequence ID" value="NZ_UHJL01000001.1"/>
</dbReference>
<feature type="domain" description="Endonuclease GajA/Old nuclease/RecF-like AAA" evidence="1">
    <location>
        <begin position="2"/>
        <end position="139"/>
    </location>
</feature>
<dbReference type="InterPro" id="IPR051396">
    <property type="entry name" value="Bact_Antivir_Def_Nuclease"/>
</dbReference>
<evidence type="ECO:0000313" key="2">
    <source>
        <dbReference type="EMBL" id="SUQ19264.1"/>
    </source>
</evidence>